<gene>
    <name evidence="2" type="ORF">TNCT_315121</name>
</gene>
<feature type="compositionally biased region" description="Basic and acidic residues" evidence="1">
    <location>
        <begin position="51"/>
        <end position="61"/>
    </location>
</feature>
<comment type="caution">
    <text evidence="2">The sequence shown here is derived from an EMBL/GenBank/DDBJ whole genome shotgun (WGS) entry which is preliminary data.</text>
</comment>
<feature type="region of interest" description="Disordered" evidence="1">
    <location>
        <begin position="1"/>
        <end position="73"/>
    </location>
</feature>
<proteinExistence type="predicted"/>
<feature type="compositionally biased region" description="Basic and acidic residues" evidence="1">
    <location>
        <begin position="31"/>
        <end position="44"/>
    </location>
</feature>
<accession>A0A8X6LFN0</accession>
<keyword evidence="3" id="KW-1185">Reference proteome</keyword>
<name>A0A8X6LFN0_TRICU</name>
<evidence type="ECO:0000256" key="1">
    <source>
        <dbReference type="SAM" id="MobiDB-lite"/>
    </source>
</evidence>
<evidence type="ECO:0000313" key="3">
    <source>
        <dbReference type="Proteomes" id="UP000887116"/>
    </source>
</evidence>
<evidence type="ECO:0000313" key="2">
    <source>
        <dbReference type="EMBL" id="GFR06652.1"/>
    </source>
</evidence>
<organism evidence="2 3">
    <name type="scientific">Trichonephila clavata</name>
    <name type="common">Joro spider</name>
    <name type="synonym">Nephila clavata</name>
    <dbReference type="NCBI Taxonomy" id="2740835"/>
    <lineage>
        <taxon>Eukaryota</taxon>
        <taxon>Metazoa</taxon>
        <taxon>Ecdysozoa</taxon>
        <taxon>Arthropoda</taxon>
        <taxon>Chelicerata</taxon>
        <taxon>Arachnida</taxon>
        <taxon>Araneae</taxon>
        <taxon>Araneomorphae</taxon>
        <taxon>Entelegynae</taxon>
        <taxon>Araneoidea</taxon>
        <taxon>Nephilidae</taxon>
        <taxon>Trichonephila</taxon>
    </lineage>
</organism>
<dbReference type="EMBL" id="BMAO01026042">
    <property type="protein sequence ID" value="GFR06652.1"/>
    <property type="molecule type" value="Genomic_DNA"/>
</dbReference>
<sequence length="122" mass="13650">MQKSPNPWNVGPKPCLNPGLEKRMTQPQMQKDPRTSEKENRGQENEWGGEGESRRKVDECCSKSSRKRGIKTNGLFPSRLVSLPSSCCQPLPLKRAIFFPTNGHYSSPQGGGGPPDLYFFKL</sequence>
<dbReference type="AlphaFoldDB" id="A0A8X6LFN0"/>
<dbReference type="OrthoDB" id="10367964at2759"/>
<protein>
    <submittedName>
        <fullName evidence="2">Uncharacterized protein</fullName>
    </submittedName>
</protein>
<dbReference type="Proteomes" id="UP000887116">
    <property type="component" value="Unassembled WGS sequence"/>
</dbReference>
<reference evidence="2" key="1">
    <citation type="submission" date="2020-07" db="EMBL/GenBank/DDBJ databases">
        <title>Multicomponent nature underlies the extraordinary mechanical properties of spider dragline silk.</title>
        <authorList>
            <person name="Kono N."/>
            <person name="Nakamura H."/>
            <person name="Mori M."/>
            <person name="Yoshida Y."/>
            <person name="Ohtoshi R."/>
            <person name="Malay A.D."/>
            <person name="Moran D.A.P."/>
            <person name="Tomita M."/>
            <person name="Numata K."/>
            <person name="Arakawa K."/>
        </authorList>
    </citation>
    <scope>NUCLEOTIDE SEQUENCE</scope>
</reference>